<name>A0A0L6JH87_9FIRM</name>
<dbReference type="AlphaFoldDB" id="A0A0L6JH87"/>
<dbReference type="PANTHER" id="PTHR47053">
    <property type="entry name" value="MUREIN DD-ENDOPEPTIDASE MEPH-RELATED"/>
    <property type="match status" value="1"/>
</dbReference>
<dbReference type="GO" id="GO:0008234">
    <property type="term" value="F:cysteine-type peptidase activity"/>
    <property type="evidence" value="ECO:0007669"/>
    <property type="project" value="UniProtKB-KW"/>
</dbReference>
<evidence type="ECO:0000256" key="1">
    <source>
        <dbReference type="ARBA" id="ARBA00007074"/>
    </source>
</evidence>
<feature type="chain" id="PRO_5038705523" evidence="6">
    <location>
        <begin position="26"/>
        <end position="328"/>
    </location>
</feature>
<evidence type="ECO:0000256" key="6">
    <source>
        <dbReference type="SAM" id="SignalP"/>
    </source>
</evidence>
<keyword evidence="2" id="KW-0645">Protease</keyword>
<gene>
    <name evidence="9" type="ORF">Bccel_0337</name>
</gene>
<dbReference type="GO" id="GO:0006508">
    <property type="term" value="P:proteolysis"/>
    <property type="evidence" value="ECO:0007669"/>
    <property type="project" value="UniProtKB-KW"/>
</dbReference>
<dbReference type="SUPFAM" id="SSF54001">
    <property type="entry name" value="Cysteine proteinases"/>
    <property type="match status" value="1"/>
</dbReference>
<keyword evidence="10" id="KW-1185">Reference proteome</keyword>
<evidence type="ECO:0000259" key="8">
    <source>
        <dbReference type="PROSITE" id="PS51935"/>
    </source>
</evidence>
<keyword evidence="6" id="KW-0732">Signal</keyword>
<dbReference type="STRING" id="398512.Bccel_0337"/>
<evidence type="ECO:0000256" key="2">
    <source>
        <dbReference type="ARBA" id="ARBA00022670"/>
    </source>
</evidence>
<dbReference type="RefSeq" id="WP_036946242.1">
    <property type="nucleotide sequence ID" value="NZ_KN050763.1"/>
</dbReference>
<dbReference type="Proteomes" id="UP000036923">
    <property type="component" value="Unassembled WGS sequence"/>
</dbReference>
<dbReference type="PROSITE" id="PS51781">
    <property type="entry name" value="SH3B"/>
    <property type="match status" value="2"/>
</dbReference>
<keyword evidence="3" id="KW-0378">Hydrolase</keyword>
<evidence type="ECO:0000313" key="9">
    <source>
        <dbReference type="EMBL" id="KNY25080.1"/>
    </source>
</evidence>
<organism evidence="9 10">
    <name type="scientific">Pseudobacteroides cellulosolvens ATCC 35603 = DSM 2933</name>
    <dbReference type="NCBI Taxonomy" id="398512"/>
    <lineage>
        <taxon>Bacteria</taxon>
        <taxon>Bacillati</taxon>
        <taxon>Bacillota</taxon>
        <taxon>Clostridia</taxon>
        <taxon>Eubacteriales</taxon>
        <taxon>Oscillospiraceae</taxon>
        <taxon>Pseudobacteroides</taxon>
    </lineage>
</organism>
<dbReference type="eggNOG" id="COG0791">
    <property type="taxonomic scope" value="Bacteria"/>
</dbReference>
<feature type="compositionally biased region" description="Basic and acidic residues" evidence="5">
    <location>
        <begin position="183"/>
        <end position="195"/>
    </location>
</feature>
<comment type="similarity">
    <text evidence="1">Belongs to the peptidase C40 family.</text>
</comment>
<dbReference type="Pfam" id="PF00877">
    <property type="entry name" value="NLPC_P60"/>
    <property type="match status" value="1"/>
</dbReference>
<proteinExistence type="inferred from homology"/>
<dbReference type="InterPro" id="IPR000064">
    <property type="entry name" value="NLP_P60_dom"/>
</dbReference>
<accession>A0A0L6JH87</accession>
<evidence type="ECO:0000259" key="7">
    <source>
        <dbReference type="PROSITE" id="PS51781"/>
    </source>
</evidence>
<feature type="domain" description="SH3b" evidence="7">
    <location>
        <begin position="30"/>
        <end position="92"/>
    </location>
</feature>
<feature type="domain" description="NlpC/P60" evidence="8">
    <location>
        <begin position="201"/>
        <end position="327"/>
    </location>
</feature>
<dbReference type="PANTHER" id="PTHR47053:SF1">
    <property type="entry name" value="MUREIN DD-ENDOPEPTIDASE MEPH-RELATED"/>
    <property type="match status" value="1"/>
</dbReference>
<evidence type="ECO:0000313" key="10">
    <source>
        <dbReference type="Proteomes" id="UP000036923"/>
    </source>
</evidence>
<feature type="region of interest" description="Disordered" evidence="5">
    <location>
        <begin position="158"/>
        <end position="200"/>
    </location>
</feature>
<feature type="domain" description="SH3b" evidence="7">
    <location>
        <begin position="95"/>
        <end position="158"/>
    </location>
</feature>
<dbReference type="Gene3D" id="2.30.30.40">
    <property type="entry name" value="SH3 Domains"/>
    <property type="match status" value="2"/>
</dbReference>
<feature type="signal peptide" evidence="6">
    <location>
        <begin position="1"/>
        <end position="25"/>
    </location>
</feature>
<comment type="caution">
    <text evidence="9">The sequence shown here is derived from an EMBL/GenBank/DDBJ whole genome shotgun (WGS) entry which is preliminary data.</text>
</comment>
<dbReference type="OrthoDB" id="9808890at2"/>
<dbReference type="InterPro" id="IPR051202">
    <property type="entry name" value="Peptidase_C40"/>
</dbReference>
<reference evidence="10" key="1">
    <citation type="submission" date="2015-07" db="EMBL/GenBank/DDBJ databases">
        <title>Near-Complete Genome Sequence of the Cellulolytic Bacterium Bacteroides (Pseudobacteroides) cellulosolvens ATCC 35603.</title>
        <authorList>
            <person name="Dassa B."/>
            <person name="Utturkar S.M."/>
            <person name="Klingeman D.M."/>
            <person name="Hurt R.A."/>
            <person name="Keller M."/>
            <person name="Xu J."/>
            <person name="Reddy Y.H.K."/>
            <person name="Borovok I."/>
            <person name="Grinberg I.R."/>
            <person name="Lamed R."/>
            <person name="Zhivin O."/>
            <person name="Bayer E.A."/>
            <person name="Brown S.D."/>
        </authorList>
    </citation>
    <scope>NUCLEOTIDE SEQUENCE [LARGE SCALE GENOMIC DNA]</scope>
    <source>
        <strain evidence="10">DSM 2933</strain>
    </source>
</reference>
<dbReference type="SMART" id="SM00287">
    <property type="entry name" value="SH3b"/>
    <property type="match status" value="2"/>
</dbReference>
<evidence type="ECO:0000256" key="3">
    <source>
        <dbReference type="ARBA" id="ARBA00022801"/>
    </source>
</evidence>
<dbReference type="eggNOG" id="COG3807">
    <property type="taxonomic scope" value="Bacteria"/>
</dbReference>
<dbReference type="PROSITE" id="PS51935">
    <property type="entry name" value="NLPC_P60"/>
    <property type="match status" value="1"/>
</dbReference>
<keyword evidence="4" id="KW-0788">Thiol protease</keyword>
<protein>
    <submittedName>
        <fullName evidence="9">NLP/P60 protein</fullName>
    </submittedName>
</protein>
<sequence length="328" mass="35307" precursor="true">MFGFKKALICLSVSMALSCAVAAYANAEGSKTGVVKGDILNIRKSPSTSADVLEQLEKGMSVTVVSSKDGWYKISYKGITGWVSSEFVTVKQVSSQSATINEDRVNLRENASTDSLVLRTFNKGTSVSVLSSSGNWYKVRTSDGKVGWVFSDFINAKSTGSSTSSSTKSTSTKKTTSRGSEGQQRDNSDDGKEEVTSNATSDVRQNLVAYAKKFLGVRYVYGGSSPRGFDCSGFVSYVYNHFGISLERVAADQARQGAKVSRANLKPGDVVFYDTNGGRNYINHAGIYIGDGMFIHASSGSNAHKVVISSLSEGFYSNAYMSARRFLK</sequence>
<dbReference type="EMBL" id="LGTC01000001">
    <property type="protein sequence ID" value="KNY25080.1"/>
    <property type="molecule type" value="Genomic_DNA"/>
</dbReference>
<dbReference type="InterPro" id="IPR003646">
    <property type="entry name" value="SH3-like_bac-type"/>
</dbReference>
<evidence type="ECO:0000256" key="5">
    <source>
        <dbReference type="SAM" id="MobiDB-lite"/>
    </source>
</evidence>
<dbReference type="InterPro" id="IPR038765">
    <property type="entry name" value="Papain-like_cys_pep_sf"/>
</dbReference>
<evidence type="ECO:0000256" key="4">
    <source>
        <dbReference type="ARBA" id="ARBA00022807"/>
    </source>
</evidence>
<dbReference type="Gene3D" id="3.90.1720.10">
    <property type="entry name" value="endopeptidase domain like (from Nostoc punctiforme)"/>
    <property type="match status" value="1"/>
</dbReference>
<dbReference type="PROSITE" id="PS51257">
    <property type="entry name" value="PROKAR_LIPOPROTEIN"/>
    <property type="match status" value="1"/>
</dbReference>
<dbReference type="Pfam" id="PF08239">
    <property type="entry name" value="SH3_3"/>
    <property type="match status" value="2"/>
</dbReference>
<feature type="compositionally biased region" description="Low complexity" evidence="5">
    <location>
        <begin position="158"/>
        <end position="174"/>
    </location>
</feature>